<feature type="region of interest" description="Disordered" evidence="2">
    <location>
        <begin position="100"/>
        <end position="124"/>
    </location>
</feature>
<dbReference type="EMBL" id="AAOS02000023">
    <property type="protein sequence ID" value="EDR31338.1"/>
    <property type="molecule type" value="Genomic_DNA"/>
</dbReference>
<feature type="compositionally biased region" description="Gly residues" evidence="2">
    <location>
        <begin position="107"/>
        <end position="120"/>
    </location>
</feature>
<name>A0AAV3BC33_YERPE</name>
<dbReference type="NCBIfam" id="NF003707">
    <property type="entry name" value="PRK05325.1-2"/>
    <property type="match status" value="1"/>
</dbReference>
<reference evidence="3 4" key="1">
    <citation type="submission" date="2008-01" db="EMBL/GenBank/DDBJ databases">
        <title>Yersinia pestis Strain IP275 project at JCVI/TIGR.</title>
        <authorList>
            <person name="Ravel J."/>
            <person name="Eppinger M."/>
            <person name="Fricke W.F."/>
            <person name="Rosovitz M."/>
            <person name="Lindler L.E."/>
            <person name="Bearden S."/>
            <person name="Shriefer M."/>
        </authorList>
    </citation>
    <scope>NUCLEOTIDE SEQUENCE [LARGE SCALE GENOMIC DNA]</scope>
    <source>
        <strain evidence="3 4">IP275</strain>
    </source>
</reference>
<comment type="similarity">
    <text evidence="1">Belongs to the UPF0229 family.</text>
</comment>
<evidence type="ECO:0000256" key="1">
    <source>
        <dbReference type="HAMAP-Rule" id="MF_01232"/>
    </source>
</evidence>
<dbReference type="AlphaFoldDB" id="A0AAV3BC33"/>
<organism evidence="3 4">
    <name type="scientific">Yersinia pestis biovar Orientalis str. IP275</name>
    <dbReference type="NCBI Taxonomy" id="373665"/>
    <lineage>
        <taxon>Bacteria</taxon>
        <taxon>Pseudomonadati</taxon>
        <taxon>Pseudomonadota</taxon>
        <taxon>Gammaproteobacteria</taxon>
        <taxon>Enterobacterales</taxon>
        <taxon>Yersiniaceae</taxon>
        <taxon>Yersinia</taxon>
    </lineage>
</organism>
<dbReference type="PANTHER" id="PTHR30510:SF2">
    <property type="entry name" value="UPF0229 PROTEIN YEAH"/>
    <property type="match status" value="1"/>
</dbReference>
<gene>
    <name evidence="3" type="ORF">YPIP275_1701</name>
</gene>
<sequence>MRPVDASLAKSFGGYMGYFIDRRLNGKNKSMVNRQRFLRRYKSQIKQSIADAINKRSVTDIESGESVSIPIDDINEPMFHQGNGGLRHRVHPGNDHFITNDRVDRPQGGGGGGSGQGNAGKDGEGEDEFVFQISKDEYLDLLFEDLALPNLKRNQYKQLAEFKTHRAGYTSNGVPANISVVRSLQNSLARRTAMTASKRRELRELEAALTVLENSEPAQLLEEERLRKAITELKQKIARVPFIDTFDLRYKNYERRPEPSSQAVMFCLMDVSGSMDQATKDMAKRFYILLYLFLSRTYKNVDVVYIRHHTQAKEVDEQEFFYSQETGGTIVSSALKLMDEVVQERYNPAQWNIYAAQASDGDNWADDSPLCHELLAKKILPVVRYYSYIEITRRAHQTLWREYEDLEEKFDNFAIQHIREPEDIYPVFRELFHKQTVDN</sequence>
<protein>
    <recommendedName>
        <fullName evidence="1">UPF0229 protein YPIP275_1701</fullName>
    </recommendedName>
</protein>
<dbReference type="InterPro" id="IPR006698">
    <property type="entry name" value="UPF0229"/>
</dbReference>
<dbReference type="HAMAP" id="MF_01232">
    <property type="entry name" value="UPF0229"/>
    <property type="match status" value="1"/>
</dbReference>
<comment type="caution">
    <text evidence="3">The sequence shown here is derived from an EMBL/GenBank/DDBJ whole genome shotgun (WGS) entry which is preliminary data.</text>
</comment>
<dbReference type="PANTHER" id="PTHR30510">
    <property type="entry name" value="UPF0229 PROTEIN YEAH"/>
    <property type="match status" value="1"/>
</dbReference>
<dbReference type="Proteomes" id="UP000004430">
    <property type="component" value="Unassembled WGS sequence"/>
</dbReference>
<evidence type="ECO:0000256" key="2">
    <source>
        <dbReference type="SAM" id="MobiDB-lite"/>
    </source>
</evidence>
<accession>A0AAV3BC33</accession>
<evidence type="ECO:0000313" key="3">
    <source>
        <dbReference type="EMBL" id="EDR31338.1"/>
    </source>
</evidence>
<dbReference type="NCBIfam" id="NF003708">
    <property type="entry name" value="PRK05325.1-3"/>
    <property type="match status" value="1"/>
</dbReference>
<reference evidence="3 4" key="2">
    <citation type="submission" date="2010-03" db="EMBL/GenBank/DDBJ databases">
        <authorList>
            <person name="Payne S.H."/>
            <person name="Sutton G.G."/>
        </authorList>
    </citation>
    <scope>NUCLEOTIDE SEQUENCE [LARGE SCALE GENOMIC DNA]</scope>
    <source>
        <strain evidence="3 4">IP275</strain>
    </source>
</reference>
<evidence type="ECO:0000313" key="4">
    <source>
        <dbReference type="Proteomes" id="UP000004430"/>
    </source>
</evidence>
<proteinExistence type="inferred from homology"/>
<dbReference type="Pfam" id="PF04285">
    <property type="entry name" value="DUF444"/>
    <property type="match status" value="1"/>
</dbReference>